<organism evidence="1 2">
    <name type="scientific">Hymenochirus boettgeri</name>
    <name type="common">Congo dwarf clawed frog</name>
    <dbReference type="NCBI Taxonomy" id="247094"/>
    <lineage>
        <taxon>Eukaryota</taxon>
        <taxon>Metazoa</taxon>
        <taxon>Chordata</taxon>
        <taxon>Craniata</taxon>
        <taxon>Vertebrata</taxon>
        <taxon>Euteleostomi</taxon>
        <taxon>Amphibia</taxon>
        <taxon>Batrachia</taxon>
        <taxon>Anura</taxon>
        <taxon>Pipoidea</taxon>
        <taxon>Pipidae</taxon>
        <taxon>Pipinae</taxon>
        <taxon>Hymenochirus</taxon>
    </lineage>
</organism>
<protein>
    <submittedName>
        <fullName evidence="1">Uncharacterized protein</fullName>
    </submittedName>
</protein>
<sequence length="288" mass="33040">MAAPGSITHWKEKAKLLRERWQKLAAVEPQDTMLLKASAILKTLSDMCSEDEDTLNITSCLQLYTKAILDITFFEENLLVDGDFLDDDSLWKVKELIDILSEPEHLAKESNQRQKPLFVDLDVELLECLHWRRGALLYMYCHTVGERAGWCLQDRSTFLKCLTDGVCYLVKMLKSRSPVHLSDEVSFQDKNTATLLSEGMFSDIHILALMYCGEMCFWALRYCSEEGRATRLTSENSDWSTKHLDFKEVGEKALDKYIFSCEGPLSGQGWNTEKAKSMQDFLKKMTNS</sequence>
<dbReference type="GO" id="GO:0000423">
    <property type="term" value="P:mitophagy"/>
    <property type="evidence" value="ECO:0007669"/>
    <property type="project" value="InterPro"/>
</dbReference>
<dbReference type="Pfam" id="PF17716">
    <property type="entry name" value="RIMC1"/>
    <property type="match status" value="1"/>
</dbReference>
<dbReference type="PANTHER" id="PTHR28494">
    <property type="entry name" value="UPF0600 PROTEIN C5ORF51"/>
    <property type="match status" value="1"/>
</dbReference>
<evidence type="ECO:0000313" key="2">
    <source>
        <dbReference type="Proteomes" id="UP000812440"/>
    </source>
</evidence>
<reference evidence="1" key="1">
    <citation type="thesis" date="2020" institute="ProQuest LLC" country="789 East Eisenhower Parkway, Ann Arbor, MI, USA">
        <title>Comparative Genomics and Chromosome Evolution.</title>
        <authorList>
            <person name="Mudd A.B."/>
        </authorList>
    </citation>
    <scope>NUCLEOTIDE SEQUENCE</scope>
    <source>
        <strain evidence="1">Female2</strain>
        <tissue evidence="1">Blood</tissue>
    </source>
</reference>
<gene>
    <name evidence="1" type="ORF">GDO86_002454</name>
</gene>
<dbReference type="EMBL" id="JAACNH010000001">
    <property type="protein sequence ID" value="KAG8456674.1"/>
    <property type="molecule type" value="Genomic_DNA"/>
</dbReference>
<accession>A0A8T2KKY4</accession>
<name>A0A8T2KKY4_9PIPI</name>
<keyword evidence="2" id="KW-1185">Reference proteome</keyword>
<dbReference type="Proteomes" id="UP000812440">
    <property type="component" value="Chromosome 1"/>
</dbReference>
<comment type="caution">
    <text evidence="1">The sequence shown here is derived from an EMBL/GenBank/DDBJ whole genome shotgun (WGS) entry which is preliminary data.</text>
</comment>
<dbReference type="InterPro" id="IPR037657">
    <property type="entry name" value="RIMC1"/>
</dbReference>
<dbReference type="PANTHER" id="PTHR28494:SF1">
    <property type="entry name" value="RAB7A-INTERACTING MON1-CCZ1 COMPLEX SUBUNIT 1"/>
    <property type="match status" value="1"/>
</dbReference>
<proteinExistence type="predicted"/>
<evidence type="ECO:0000313" key="1">
    <source>
        <dbReference type="EMBL" id="KAG8456674.1"/>
    </source>
</evidence>
<dbReference type="OrthoDB" id="6135810at2759"/>
<dbReference type="AlphaFoldDB" id="A0A8T2KKY4"/>